<proteinExistence type="predicted"/>
<dbReference type="RefSeq" id="WP_267025192.1">
    <property type="nucleotide sequence ID" value="NZ_JAIFZO010000002.1"/>
</dbReference>
<comment type="caution">
    <text evidence="1">The sequence shown here is derived from an EMBL/GenBank/DDBJ whole genome shotgun (WGS) entry which is preliminary data.</text>
</comment>
<evidence type="ECO:0008006" key="3">
    <source>
        <dbReference type="Google" id="ProtNLM"/>
    </source>
</evidence>
<dbReference type="EMBL" id="JAIFZO010000002">
    <property type="protein sequence ID" value="MCX4232089.1"/>
    <property type="molecule type" value="Genomic_DNA"/>
</dbReference>
<keyword evidence="2" id="KW-1185">Reference proteome</keyword>
<sequence length="57" mass="6422">MTTKGTTGRVVRVEKETWDEYAEACAAKGLSRAADLRVYINREIAAHKRRLREAASD</sequence>
<evidence type="ECO:0000313" key="2">
    <source>
        <dbReference type="Proteomes" id="UP001165590"/>
    </source>
</evidence>
<accession>A0ABT3UX01</accession>
<name>A0ABT3UX01_9ACTN</name>
<organism evidence="1 2">
    <name type="scientific">Streptomyces ortus</name>
    <dbReference type="NCBI Taxonomy" id="2867268"/>
    <lineage>
        <taxon>Bacteria</taxon>
        <taxon>Bacillati</taxon>
        <taxon>Actinomycetota</taxon>
        <taxon>Actinomycetes</taxon>
        <taxon>Kitasatosporales</taxon>
        <taxon>Streptomycetaceae</taxon>
        <taxon>Streptomyces</taxon>
    </lineage>
</organism>
<gene>
    <name evidence="1" type="ORF">K3769_04685</name>
</gene>
<evidence type="ECO:0000313" key="1">
    <source>
        <dbReference type="EMBL" id="MCX4232089.1"/>
    </source>
</evidence>
<dbReference type="Proteomes" id="UP001165590">
    <property type="component" value="Unassembled WGS sequence"/>
</dbReference>
<reference evidence="1" key="1">
    <citation type="journal article" date="2022" name="bioRxiv">
        <title>Discovery and biosynthetic assessment of Streptomyces ortus sp nov. isolated from a deep-sea sponge.</title>
        <authorList>
            <person name="Williams S.E."/>
        </authorList>
    </citation>
    <scope>NUCLEOTIDE SEQUENCE</scope>
    <source>
        <strain evidence="1">A15ISP2-DRY2</strain>
    </source>
</reference>
<protein>
    <recommendedName>
        <fullName evidence="3">CopG family transcriptional regulator</fullName>
    </recommendedName>
</protein>